<keyword evidence="1" id="KW-1133">Transmembrane helix</keyword>
<feature type="transmembrane region" description="Helical" evidence="1">
    <location>
        <begin position="167"/>
        <end position="186"/>
    </location>
</feature>
<dbReference type="InterPro" id="IPR036938">
    <property type="entry name" value="PAP2/HPO_sf"/>
</dbReference>
<feature type="transmembrane region" description="Helical" evidence="1">
    <location>
        <begin position="59"/>
        <end position="80"/>
    </location>
</feature>
<evidence type="ECO:0000313" key="4">
    <source>
        <dbReference type="Proteomes" id="UP000273083"/>
    </source>
</evidence>
<proteinExistence type="predicted"/>
<evidence type="ECO:0000256" key="1">
    <source>
        <dbReference type="SAM" id="Phobius"/>
    </source>
</evidence>
<dbReference type="Proteomes" id="UP000273083">
    <property type="component" value="Unassembled WGS sequence"/>
</dbReference>
<gene>
    <name evidence="3" type="ORF">EDD66_101482</name>
</gene>
<keyword evidence="4" id="KW-1185">Reference proteome</keyword>
<feature type="domain" description="Phosphatidic acid phosphatase type 2/haloperoxidase" evidence="2">
    <location>
        <begin position="129"/>
        <end position="209"/>
    </location>
</feature>
<dbReference type="Pfam" id="PF01569">
    <property type="entry name" value="PAP2"/>
    <property type="match status" value="1"/>
</dbReference>
<evidence type="ECO:0000313" key="3">
    <source>
        <dbReference type="EMBL" id="ROR31862.1"/>
    </source>
</evidence>
<dbReference type="RefSeq" id="WP_243115279.1">
    <property type="nucleotide sequence ID" value="NZ_RJVG01000001.1"/>
</dbReference>
<feature type="transmembrane region" description="Helical" evidence="1">
    <location>
        <begin position="140"/>
        <end position="160"/>
    </location>
</feature>
<evidence type="ECO:0000259" key="2">
    <source>
        <dbReference type="Pfam" id="PF01569"/>
    </source>
</evidence>
<dbReference type="EMBL" id="RJVG01000001">
    <property type="protein sequence ID" value="ROR31862.1"/>
    <property type="molecule type" value="Genomic_DNA"/>
</dbReference>
<sequence>MKTTKQQALKNLFFKYRHGLVLLYFFPYMLWFTALEKSVTHDYTPIHIWLDNIIPFNEYFIIPYLLWFLYIAVTVLYFFFTSKEDFYKVCAYLFIGMTICLMIYTIWPNGQNLRPASFARDNIFIDIVKRLYIQDTSTNVFPSIHVFNSIGAHIAIASSSRFKNNKLVKTASLILAILISLSTVFLKQHSAMDGFGAIILGAIMYLIVYVPDYSKHFRNTTEEDKYQFEN</sequence>
<keyword evidence="1" id="KW-0812">Transmembrane</keyword>
<accession>A0A3N1Y2T6</accession>
<protein>
    <submittedName>
        <fullName evidence="3">PAP2 superfamily protein</fullName>
    </submittedName>
</protein>
<dbReference type="SUPFAM" id="SSF48317">
    <property type="entry name" value="Acid phosphatase/Vanadium-dependent haloperoxidase"/>
    <property type="match status" value="1"/>
</dbReference>
<feature type="transmembrane region" description="Helical" evidence="1">
    <location>
        <begin position="192"/>
        <end position="210"/>
    </location>
</feature>
<dbReference type="AlphaFoldDB" id="A0A3N1Y2T6"/>
<comment type="caution">
    <text evidence="3">The sequence shown here is derived from an EMBL/GenBank/DDBJ whole genome shotgun (WGS) entry which is preliminary data.</text>
</comment>
<feature type="transmembrane region" description="Helical" evidence="1">
    <location>
        <begin position="89"/>
        <end position="107"/>
    </location>
</feature>
<feature type="transmembrane region" description="Helical" evidence="1">
    <location>
        <begin position="21"/>
        <end position="39"/>
    </location>
</feature>
<dbReference type="Gene3D" id="1.20.144.10">
    <property type="entry name" value="Phosphatidic acid phosphatase type 2/haloperoxidase"/>
    <property type="match status" value="1"/>
</dbReference>
<organism evidence="3 4">
    <name type="scientific">Mobilisporobacter senegalensis</name>
    <dbReference type="NCBI Taxonomy" id="1329262"/>
    <lineage>
        <taxon>Bacteria</taxon>
        <taxon>Bacillati</taxon>
        <taxon>Bacillota</taxon>
        <taxon>Clostridia</taxon>
        <taxon>Lachnospirales</taxon>
        <taxon>Lachnospiraceae</taxon>
        <taxon>Mobilisporobacter</taxon>
    </lineage>
</organism>
<dbReference type="InterPro" id="IPR000326">
    <property type="entry name" value="PAP2/HPO"/>
</dbReference>
<keyword evidence="1" id="KW-0472">Membrane</keyword>
<name>A0A3N1Y2T6_9FIRM</name>
<reference evidence="3 4" key="1">
    <citation type="submission" date="2018-11" db="EMBL/GenBank/DDBJ databases">
        <title>Genomic Encyclopedia of Type Strains, Phase IV (KMG-IV): sequencing the most valuable type-strain genomes for metagenomic binning, comparative biology and taxonomic classification.</title>
        <authorList>
            <person name="Goeker M."/>
        </authorList>
    </citation>
    <scope>NUCLEOTIDE SEQUENCE [LARGE SCALE GENOMIC DNA]</scope>
    <source>
        <strain evidence="3 4">DSM 26537</strain>
    </source>
</reference>